<feature type="region of interest" description="Disordered" evidence="1">
    <location>
        <begin position="65"/>
        <end position="94"/>
    </location>
</feature>
<feature type="compositionally biased region" description="Basic and acidic residues" evidence="1">
    <location>
        <begin position="65"/>
        <end position="74"/>
    </location>
</feature>
<dbReference type="AlphaFoldDB" id="A0A9W6XJQ6"/>
<reference evidence="2" key="1">
    <citation type="submission" date="2023-04" db="EMBL/GenBank/DDBJ databases">
        <title>Phytophthora fragariaefolia NBRC 109709.</title>
        <authorList>
            <person name="Ichikawa N."/>
            <person name="Sato H."/>
            <person name="Tonouchi N."/>
        </authorList>
    </citation>
    <scope>NUCLEOTIDE SEQUENCE</scope>
    <source>
        <strain evidence="2">NBRC 109709</strain>
    </source>
</reference>
<dbReference type="Proteomes" id="UP001165121">
    <property type="component" value="Unassembled WGS sequence"/>
</dbReference>
<sequence length="192" mass="20581">MAATTLSSGVVNDSVVTDTEQGDDAATAMAANTEQGGNADNVVVADTEQGGGDVDVDAPVAIEHANLDMERDPTDFEEEKEDDTIGAGNTSGSEMDAFDSLHFIDAMRCERLIRPVNADDINISEDFVEPKEEVESVSDPVDAPEYLSDSHESAMDSYESDLESVDEFKDDISLFEQDDVATRAMGASGWDI</sequence>
<proteinExistence type="predicted"/>
<keyword evidence="3" id="KW-1185">Reference proteome</keyword>
<accession>A0A9W6XJQ6</accession>
<gene>
    <name evidence="2" type="ORF">Pfra01_001201300</name>
</gene>
<comment type="caution">
    <text evidence="2">The sequence shown here is derived from an EMBL/GenBank/DDBJ whole genome shotgun (WGS) entry which is preliminary data.</text>
</comment>
<feature type="compositionally biased region" description="Acidic residues" evidence="1">
    <location>
        <begin position="75"/>
        <end position="84"/>
    </location>
</feature>
<evidence type="ECO:0000313" key="2">
    <source>
        <dbReference type="EMBL" id="GMF39853.1"/>
    </source>
</evidence>
<feature type="region of interest" description="Disordered" evidence="1">
    <location>
        <begin position="1"/>
        <end position="40"/>
    </location>
</feature>
<evidence type="ECO:0000256" key="1">
    <source>
        <dbReference type="SAM" id="MobiDB-lite"/>
    </source>
</evidence>
<protein>
    <submittedName>
        <fullName evidence="2">Unnamed protein product</fullName>
    </submittedName>
</protein>
<dbReference type="EMBL" id="BSXT01001194">
    <property type="protein sequence ID" value="GMF39853.1"/>
    <property type="molecule type" value="Genomic_DNA"/>
</dbReference>
<organism evidence="2 3">
    <name type="scientific">Phytophthora fragariaefolia</name>
    <dbReference type="NCBI Taxonomy" id="1490495"/>
    <lineage>
        <taxon>Eukaryota</taxon>
        <taxon>Sar</taxon>
        <taxon>Stramenopiles</taxon>
        <taxon>Oomycota</taxon>
        <taxon>Peronosporomycetes</taxon>
        <taxon>Peronosporales</taxon>
        <taxon>Peronosporaceae</taxon>
        <taxon>Phytophthora</taxon>
    </lineage>
</organism>
<feature type="region of interest" description="Disordered" evidence="1">
    <location>
        <begin position="129"/>
        <end position="157"/>
    </location>
</feature>
<feature type="compositionally biased region" description="Polar residues" evidence="1">
    <location>
        <begin position="1"/>
        <end position="19"/>
    </location>
</feature>
<evidence type="ECO:0000313" key="3">
    <source>
        <dbReference type="Proteomes" id="UP001165121"/>
    </source>
</evidence>
<name>A0A9W6XJQ6_9STRA</name>